<evidence type="ECO:0000313" key="2">
    <source>
        <dbReference type="EMBL" id="CAK5281555.1"/>
    </source>
</evidence>
<proteinExistence type="predicted"/>
<name>A0AAD2HUW9_9AGAR</name>
<organism evidence="2 3">
    <name type="scientific">Mycena citricolor</name>
    <dbReference type="NCBI Taxonomy" id="2018698"/>
    <lineage>
        <taxon>Eukaryota</taxon>
        <taxon>Fungi</taxon>
        <taxon>Dikarya</taxon>
        <taxon>Basidiomycota</taxon>
        <taxon>Agaricomycotina</taxon>
        <taxon>Agaricomycetes</taxon>
        <taxon>Agaricomycetidae</taxon>
        <taxon>Agaricales</taxon>
        <taxon>Marasmiineae</taxon>
        <taxon>Mycenaceae</taxon>
        <taxon>Mycena</taxon>
    </lineage>
</organism>
<accession>A0AAD2HUW9</accession>
<feature type="non-terminal residue" evidence="2">
    <location>
        <position position="1"/>
    </location>
</feature>
<feature type="compositionally biased region" description="Basic residues" evidence="1">
    <location>
        <begin position="1"/>
        <end position="23"/>
    </location>
</feature>
<feature type="compositionally biased region" description="Basic and acidic residues" evidence="1">
    <location>
        <begin position="112"/>
        <end position="149"/>
    </location>
</feature>
<dbReference type="AlphaFoldDB" id="A0AAD2HUW9"/>
<comment type="caution">
    <text evidence="2">The sequence shown here is derived from an EMBL/GenBank/DDBJ whole genome shotgun (WGS) entry which is preliminary data.</text>
</comment>
<evidence type="ECO:0000313" key="3">
    <source>
        <dbReference type="Proteomes" id="UP001295794"/>
    </source>
</evidence>
<sequence>MAAKVRRLRRNQRKAARNRRGRTKNAASSEVSLTATLLRVGQRRVGERAGSRGGQRRFGDSAQMGIVGGNPLTRQKGRRAARSRGEAMTGNRAARIRCEGEGAATNRRRRENGHSRRESADASKGEEGSEKSRMVYRGDRAAGVRRTSDKSQTVYRGDRAA</sequence>
<evidence type="ECO:0000256" key="1">
    <source>
        <dbReference type="SAM" id="MobiDB-lite"/>
    </source>
</evidence>
<feature type="region of interest" description="Disordered" evidence="1">
    <location>
        <begin position="1"/>
        <end position="161"/>
    </location>
</feature>
<gene>
    <name evidence="2" type="ORF">MYCIT1_LOCUS32760</name>
</gene>
<dbReference type="EMBL" id="CAVNYO010000444">
    <property type="protein sequence ID" value="CAK5281555.1"/>
    <property type="molecule type" value="Genomic_DNA"/>
</dbReference>
<reference evidence="2" key="1">
    <citation type="submission" date="2023-11" db="EMBL/GenBank/DDBJ databases">
        <authorList>
            <person name="De Vega J J."/>
            <person name="De Vega J J."/>
        </authorList>
    </citation>
    <scope>NUCLEOTIDE SEQUENCE</scope>
</reference>
<dbReference type="Proteomes" id="UP001295794">
    <property type="component" value="Unassembled WGS sequence"/>
</dbReference>
<protein>
    <submittedName>
        <fullName evidence="2">Uncharacterized protein</fullName>
    </submittedName>
</protein>
<keyword evidence="3" id="KW-1185">Reference proteome</keyword>